<feature type="compositionally biased region" description="Basic and acidic residues" evidence="1">
    <location>
        <begin position="63"/>
        <end position="73"/>
    </location>
</feature>
<comment type="caution">
    <text evidence="2">The sequence shown here is derived from an EMBL/GenBank/DDBJ whole genome shotgun (WGS) entry which is preliminary data.</text>
</comment>
<protein>
    <submittedName>
        <fullName evidence="2">Uncharacterized protein</fullName>
    </submittedName>
</protein>
<evidence type="ECO:0000256" key="1">
    <source>
        <dbReference type="SAM" id="MobiDB-lite"/>
    </source>
</evidence>
<organism evidence="2 3">
    <name type="scientific">Conexibacter arvalis</name>
    <dbReference type="NCBI Taxonomy" id="912552"/>
    <lineage>
        <taxon>Bacteria</taxon>
        <taxon>Bacillati</taxon>
        <taxon>Actinomycetota</taxon>
        <taxon>Thermoleophilia</taxon>
        <taxon>Solirubrobacterales</taxon>
        <taxon>Conexibacteraceae</taxon>
        <taxon>Conexibacter</taxon>
    </lineage>
</organism>
<name>A0A840ILR2_9ACTN</name>
<proteinExistence type="predicted"/>
<accession>A0A840ILR2</accession>
<feature type="region of interest" description="Disordered" evidence="1">
    <location>
        <begin position="46"/>
        <end position="73"/>
    </location>
</feature>
<keyword evidence="3" id="KW-1185">Reference proteome</keyword>
<gene>
    <name evidence="2" type="ORF">BDZ31_004702</name>
</gene>
<evidence type="ECO:0000313" key="3">
    <source>
        <dbReference type="Proteomes" id="UP000585272"/>
    </source>
</evidence>
<reference evidence="2 3" key="1">
    <citation type="submission" date="2020-08" db="EMBL/GenBank/DDBJ databases">
        <title>Genomic Encyclopedia of Archaeal and Bacterial Type Strains, Phase II (KMG-II): from individual species to whole genera.</title>
        <authorList>
            <person name="Goeker M."/>
        </authorList>
    </citation>
    <scope>NUCLEOTIDE SEQUENCE [LARGE SCALE GENOMIC DNA]</scope>
    <source>
        <strain evidence="2 3">DSM 23288</strain>
    </source>
</reference>
<sequence length="73" mass="8116">MCPDPATDRDGLAARVTHLEDVVGRLESLIEGLQDVIHSQAVRHDRDIGDLRDRTAPAQMARDLSDDARRRGL</sequence>
<dbReference type="RefSeq" id="WP_183345694.1">
    <property type="nucleotide sequence ID" value="NZ_JACHNU010000010.1"/>
</dbReference>
<feature type="compositionally biased region" description="Basic and acidic residues" evidence="1">
    <location>
        <begin position="46"/>
        <end position="55"/>
    </location>
</feature>
<evidence type="ECO:0000313" key="2">
    <source>
        <dbReference type="EMBL" id="MBB4665083.1"/>
    </source>
</evidence>
<dbReference type="Proteomes" id="UP000585272">
    <property type="component" value="Unassembled WGS sequence"/>
</dbReference>
<dbReference type="AlphaFoldDB" id="A0A840ILR2"/>
<dbReference type="EMBL" id="JACHNU010000010">
    <property type="protein sequence ID" value="MBB4665083.1"/>
    <property type="molecule type" value="Genomic_DNA"/>
</dbReference>